<proteinExistence type="predicted"/>
<dbReference type="EMBL" id="CAXDID020000057">
    <property type="protein sequence ID" value="CAL6008397.1"/>
    <property type="molecule type" value="Genomic_DNA"/>
</dbReference>
<dbReference type="InterPro" id="IPR009030">
    <property type="entry name" value="Growth_fac_rcpt_cys_sf"/>
</dbReference>
<reference evidence="2" key="1">
    <citation type="submission" date="2023-06" db="EMBL/GenBank/DDBJ databases">
        <authorList>
            <person name="Kurt Z."/>
        </authorList>
    </citation>
    <scope>NUCLEOTIDE SEQUENCE</scope>
</reference>
<accession>A0AA86USR9</accession>
<evidence type="ECO:0000313" key="3">
    <source>
        <dbReference type="EMBL" id="CAL6008397.1"/>
    </source>
</evidence>
<name>A0AA86USR9_9EUKA</name>
<organism evidence="2">
    <name type="scientific">Hexamita inflata</name>
    <dbReference type="NCBI Taxonomy" id="28002"/>
    <lineage>
        <taxon>Eukaryota</taxon>
        <taxon>Metamonada</taxon>
        <taxon>Diplomonadida</taxon>
        <taxon>Hexamitidae</taxon>
        <taxon>Hexamitinae</taxon>
        <taxon>Hexamita</taxon>
    </lineage>
</organism>
<sequence length="272" mass="30015">MIYYIIVNSLASDQNDQYNLALNTKKADQCKTGAVIIDGVCKCDESQGYAGANGYAESCIYCWNIGISAFGFCIACPSFTKREMNTCVCDDKQGFAGPDFEHCKKCWDYDQVVISGNCVSCSNGAIFQTDKCYCDSTIGLISTNTASCSDCWQNSQIIHNSQCNRCEDVDANSVYDSQGICKCVPPFTLKNNICIKTEQNSKIVIAICVPIGIVLLLILLVIFVIKNKKQRRSTLVEPQVIIASSNDNNSNSKDEIILPELTKENMEAERIE</sequence>
<protein>
    <submittedName>
        <fullName evidence="2">Growth factor receptor cysteine-rich domain superfamily</fullName>
    </submittedName>
    <submittedName>
        <fullName evidence="3">Growth_factor receptor cysteine-rich domain superfamily</fullName>
    </submittedName>
</protein>
<keyword evidence="1" id="KW-0472">Membrane</keyword>
<keyword evidence="1" id="KW-0812">Transmembrane</keyword>
<reference evidence="3 4" key="2">
    <citation type="submission" date="2024-07" db="EMBL/GenBank/DDBJ databases">
        <authorList>
            <person name="Akdeniz Z."/>
        </authorList>
    </citation>
    <scope>NUCLEOTIDE SEQUENCE [LARGE SCALE GENOMIC DNA]</scope>
</reference>
<feature type="transmembrane region" description="Helical" evidence="1">
    <location>
        <begin position="203"/>
        <end position="225"/>
    </location>
</feature>
<comment type="caution">
    <text evidence="2">The sequence shown here is derived from an EMBL/GenBank/DDBJ whole genome shotgun (WGS) entry which is preliminary data.</text>
</comment>
<keyword evidence="1" id="KW-1133">Transmembrane helix</keyword>
<evidence type="ECO:0000256" key="1">
    <source>
        <dbReference type="SAM" id="Phobius"/>
    </source>
</evidence>
<keyword evidence="2" id="KW-0675">Receptor</keyword>
<evidence type="ECO:0000313" key="2">
    <source>
        <dbReference type="EMBL" id="CAI9963326.1"/>
    </source>
</evidence>
<evidence type="ECO:0000313" key="4">
    <source>
        <dbReference type="Proteomes" id="UP001642409"/>
    </source>
</evidence>
<dbReference type="EMBL" id="CATOUU010000967">
    <property type="protein sequence ID" value="CAI9963326.1"/>
    <property type="molecule type" value="Genomic_DNA"/>
</dbReference>
<dbReference type="SUPFAM" id="SSF57184">
    <property type="entry name" value="Growth factor receptor domain"/>
    <property type="match status" value="1"/>
</dbReference>
<gene>
    <name evidence="3" type="ORF">HINF_LOCUS21100</name>
    <name evidence="2" type="ORF">HINF_LOCUS50971</name>
</gene>
<dbReference type="Proteomes" id="UP001642409">
    <property type="component" value="Unassembled WGS sequence"/>
</dbReference>
<keyword evidence="4" id="KW-1185">Reference proteome</keyword>
<dbReference type="AlphaFoldDB" id="A0AA86USR9"/>